<feature type="chain" id="PRO_5046060012" description="C-type lectin domain-containing protein" evidence="2">
    <location>
        <begin position="20"/>
        <end position="413"/>
    </location>
</feature>
<evidence type="ECO:0000256" key="1">
    <source>
        <dbReference type="SAM" id="MobiDB-lite"/>
    </source>
</evidence>
<keyword evidence="2" id="KW-0732">Signal</keyword>
<feature type="domain" description="C-type lectin" evidence="3">
    <location>
        <begin position="46"/>
        <end position="151"/>
    </location>
</feature>
<dbReference type="InterPro" id="IPR016187">
    <property type="entry name" value="CTDL_fold"/>
</dbReference>
<dbReference type="SUPFAM" id="SSF56436">
    <property type="entry name" value="C-type lectin-like"/>
    <property type="match status" value="2"/>
</dbReference>
<proteinExistence type="predicted"/>
<dbReference type="PANTHER" id="PTHR45710">
    <property type="entry name" value="C-TYPE LECTIN DOMAIN-CONTAINING PROTEIN 180"/>
    <property type="match status" value="1"/>
</dbReference>
<dbReference type="EMBL" id="CAXLJM020000002">
    <property type="protein sequence ID" value="CAL8068767.1"/>
    <property type="molecule type" value="Genomic_DNA"/>
</dbReference>
<comment type="caution">
    <text evidence="4">The sequence shown here is derived from an EMBL/GenBank/DDBJ whole genome shotgun (WGS) entry which is preliminary data.</text>
</comment>
<feature type="domain" description="C-type lectin" evidence="3">
    <location>
        <begin position="219"/>
        <end position="328"/>
    </location>
</feature>
<dbReference type="CDD" id="cd00037">
    <property type="entry name" value="CLECT"/>
    <property type="match status" value="2"/>
</dbReference>
<feature type="signal peptide" evidence="2">
    <location>
        <begin position="1"/>
        <end position="19"/>
    </location>
</feature>
<keyword evidence="5" id="KW-1185">Reference proteome</keyword>
<gene>
    <name evidence="4" type="ORF">ODALV1_LOCUS451</name>
</gene>
<dbReference type="Pfam" id="PF00059">
    <property type="entry name" value="Lectin_C"/>
    <property type="match status" value="1"/>
</dbReference>
<feature type="region of interest" description="Disordered" evidence="1">
    <location>
        <begin position="336"/>
        <end position="364"/>
    </location>
</feature>
<dbReference type="Gene3D" id="3.10.100.10">
    <property type="entry name" value="Mannose-Binding Protein A, subunit A"/>
    <property type="match status" value="2"/>
</dbReference>
<name>A0ABP1PIP3_9HEXA</name>
<dbReference type="InterPro" id="IPR001304">
    <property type="entry name" value="C-type_lectin-like"/>
</dbReference>
<dbReference type="Proteomes" id="UP001642540">
    <property type="component" value="Unassembled WGS sequence"/>
</dbReference>
<dbReference type="InterPro" id="IPR050828">
    <property type="entry name" value="C-type_lectin/matrix_domain"/>
</dbReference>
<accession>A0ABP1PIP3</accession>
<organism evidence="4 5">
    <name type="scientific">Orchesella dallaii</name>
    <dbReference type="NCBI Taxonomy" id="48710"/>
    <lineage>
        <taxon>Eukaryota</taxon>
        <taxon>Metazoa</taxon>
        <taxon>Ecdysozoa</taxon>
        <taxon>Arthropoda</taxon>
        <taxon>Hexapoda</taxon>
        <taxon>Collembola</taxon>
        <taxon>Entomobryomorpha</taxon>
        <taxon>Entomobryoidea</taxon>
        <taxon>Orchesellidae</taxon>
        <taxon>Orchesellinae</taxon>
        <taxon>Orchesella</taxon>
    </lineage>
</organism>
<evidence type="ECO:0000313" key="4">
    <source>
        <dbReference type="EMBL" id="CAL8068767.1"/>
    </source>
</evidence>
<protein>
    <recommendedName>
        <fullName evidence="3">C-type lectin domain-containing protein</fullName>
    </recommendedName>
</protein>
<dbReference type="InterPro" id="IPR016186">
    <property type="entry name" value="C-type_lectin-like/link_sf"/>
</dbReference>
<sequence>MKTFLVALILGSSMMIASPRTLRLDISTKPELNTNTTATSSIRNTTLVTIGTFGGISYFVDGIPRNWNDSKSFCESHEAHLAKIDNKNQLQFLRKAVLNLGSQQWLWVSSTGDYEEPGFVNLDGHCPALPPNFIDLLIRRRCTYKFFSLCQTVDSGEFLVTPDSISKAISGKDENIGIKSDENIRSTTESTSVNTTSLNQLWEINVNNTNATEPTAFPTPKQTLIRIGTFRGKSYFGDRVFRNWSESKSFCEEHGLELAEIDNDYELQFLRNTVRAVVYQEWSWVSNMGGYEVNKNCRKPSGYCPVLGPYGQGYIRRRCSDRRFGLCQTVRSSEEYFTPGSSSEEESSEETQTTTESTKNIGKAVNQEKSRTEVFFQLLRDSFPWSSLQAITKGIPVVMGDYSALKVIQESES</sequence>
<dbReference type="PANTHER" id="PTHR45710:SF26">
    <property type="entry name" value="RH26557P"/>
    <property type="match status" value="1"/>
</dbReference>
<dbReference type="SMART" id="SM00034">
    <property type="entry name" value="CLECT"/>
    <property type="match status" value="2"/>
</dbReference>
<reference evidence="4 5" key="1">
    <citation type="submission" date="2024-08" db="EMBL/GenBank/DDBJ databases">
        <authorList>
            <person name="Cucini C."/>
            <person name="Frati F."/>
        </authorList>
    </citation>
    <scope>NUCLEOTIDE SEQUENCE [LARGE SCALE GENOMIC DNA]</scope>
</reference>
<evidence type="ECO:0000256" key="2">
    <source>
        <dbReference type="SAM" id="SignalP"/>
    </source>
</evidence>
<evidence type="ECO:0000313" key="5">
    <source>
        <dbReference type="Proteomes" id="UP001642540"/>
    </source>
</evidence>
<evidence type="ECO:0000259" key="3">
    <source>
        <dbReference type="SMART" id="SM00034"/>
    </source>
</evidence>